<evidence type="ECO:0000259" key="3">
    <source>
        <dbReference type="Pfam" id="PF20454"/>
    </source>
</evidence>
<dbReference type="InterPro" id="IPR046454">
    <property type="entry name" value="GpA_endonuclease"/>
</dbReference>
<dbReference type="InterPro" id="IPR046453">
    <property type="entry name" value="GpA_ATPase"/>
</dbReference>
<dbReference type="PANTHER" id="PTHR34413">
    <property type="entry name" value="PROPHAGE TAIL FIBER ASSEMBLY PROTEIN HOMOLOG TFAE-RELATED-RELATED"/>
    <property type="match status" value="1"/>
</dbReference>
<feature type="domain" description="Phage terminase large subunit GpA ATPase" evidence="2">
    <location>
        <begin position="51"/>
        <end position="309"/>
    </location>
</feature>
<dbReference type="GO" id="GO:0004519">
    <property type="term" value="F:endonuclease activity"/>
    <property type="evidence" value="ECO:0007669"/>
    <property type="project" value="InterPro"/>
</dbReference>
<evidence type="ECO:0000313" key="5">
    <source>
        <dbReference type="Proteomes" id="UP000253941"/>
    </source>
</evidence>
<evidence type="ECO:0008006" key="6">
    <source>
        <dbReference type="Google" id="ProtNLM"/>
    </source>
</evidence>
<evidence type="ECO:0000259" key="2">
    <source>
        <dbReference type="Pfam" id="PF05876"/>
    </source>
</evidence>
<dbReference type="PANTHER" id="PTHR34413:SF2">
    <property type="entry name" value="PROPHAGE TAIL FIBER ASSEMBLY PROTEIN HOMOLOG TFAE-RELATED"/>
    <property type="match status" value="1"/>
</dbReference>
<evidence type="ECO:0000313" key="4">
    <source>
        <dbReference type="EMBL" id="RDD60479.1"/>
    </source>
</evidence>
<dbReference type="Pfam" id="PF05876">
    <property type="entry name" value="GpA_ATPase"/>
    <property type="match status" value="1"/>
</dbReference>
<sequence length="696" mass="77412">MRPENTSAPAFANAGGIFARAARALEVPELVDVPTAAERKRRLDNKGGGYRGPWTHEMTPYLVRPMACLTENWCRIVAIMGPSQCGKTEVANNWLLQSVLYDPADLLWCQADKDVMRDYVVQRVNPMLDLCPELRDRQLPVSGADNIFSKLFVGCSVRFIWPVASQFAMRPVPRGVLDDYDQMPEDIDGQGDAVSLMGGRQASFEGREKTLAISSPARGQKHGIEGIVATGTDETYRPPCPDCGEHFALNFVDHLFVGFGQRYYRLSEPEGRPAMTPAEAEQDAVVICPICGCHIGQDRKMEMLSRGIWAGPQQRVTAEGAVEGPAKDTDIASFRIDGMLGFRSWGRLAREFREAEIRFETAQDESKLRAYYNTRVGRNYASRVAEQARIEPHALAERLEAGLRLGVVPRGVRFLTAAVDVQGNRFEVTVKGWCEAGESWLVDRFAILEAPTGGKLDPARYAEHWGVLLNRVFWRQYPLAWDETQAAPILSVAIDTGGLDGVSEKAVQFYHTAVRAGVPASAITLVKGGNNPNARLLPPPTYAETDALGRPKKQGARLWVPNVNEVKNIVFTRLHRTRPGPGYLHLPGDLDRAYLDELTAEEKNDRGRWEKVKPRNETWDLEVYNEVVRLRFAGERPDLGWVPAWALIPEAPADATMPAAADEPGTSGPVPPQDHPHARRPSRPRRMRRKSSFVHG</sequence>
<dbReference type="AlphaFoldDB" id="A0A369T581"/>
<dbReference type="GO" id="GO:0016887">
    <property type="term" value="F:ATP hydrolysis activity"/>
    <property type="evidence" value="ECO:0007669"/>
    <property type="project" value="InterPro"/>
</dbReference>
<feature type="region of interest" description="Disordered" evidence="1">
    <location>
        <begin position="653"/>
        <end position="696"/>
    </location>
</feature>
<protein>
    <recommendedName>
        <fullName evidence="6">Terminase</fullName>
    </recommendedName>
</protein>
<dbReference type="Pfam" id="PF20454">
    <property type="entry name" value="GpA_nuclease"/>
    <property type="match status" value="1"/>
</dbReference>
<feature type="domain" description="Terminase large subunit GpA endonuclease" evidence="3">
    <location>
        <begin position="332"/>
        <end position="628"/>
    </location>
</feature>
<dbReference type="RefSeq" id="WP_114583604.1">
    <property type="nucleotide sequence ID" value="NZ_QPMH01000026.1"/>
</dbReference>
<accession>A0A369T581</accession>
<dbReference type="Proteomes" id="UP000253941">
    <property type="component" value="Unassembled WGS sequence"/>
</dbReference>
<dbReference type="EMBL" id="QPMH01000026">
    <property type="protein sequence ID" value="RDD60479.1"/>
    <property type="molecule type" value="Genomic_DNA"/>
</dbReference>
<keyword evidence="5" id="KW-1185">Reference proteome</keyword>
<proteinExistence type="predicted"/>
<reference evidence="4 5" key="1">
    <citation type="submission" date="2018-07" db="EMBL/GenBank/DDBJ databases">
        <title>Venubactetium sediminum gen. nov., sp. nov., isolated from a marine solar saltern.</title>
        <authorList>
            <person name="Wang S."/>
        </authorList>
    </citation>
    <scope>NUCLEOTIDE SEQUENCE [LARGE SCALE GENOMIC DNA]</scope>
    <source>
        <strain evidence="4 5">WD2A32</strain>
    </source>
</reference>
<dbReference type="InterPro" id="IPR051220">
    <property type="entry name" value="TFA_Chaperone"/>
</dbReference>
<organism evidence="4 5">
    <name type="scientific">Ferruginivarius sediminum</name>
    <dbReference type="NCBI Taxonomy" id="2661937"/>
    <lineage>
        <taxon>Bacteria</taxon>
        <taxon>Pseudomonadati</taxon>
        <taxon>Pseudomonadota</taxon>
        <taxon>Alphaproteobacteria</taxon>
        <taxon>Rhodospirillales</taxon>
        <taxon>Rhodospirillaceae</taxon>
        <taxon>Ferruginivarius</taxon>
    </lineage>
</organism>
<name>A0A369T581_9PROT</name>
<feature type="compositionally biased region" description="Low complexity" evidence="1">
    <location>
        <begin position="653"/>
        <end position="664"/>
    </location>
</feature>
<feature type="compositionally biased region" description="Basic residues" evidence="1">
    <location>
        <begin position="677"/>
        <end position="696"/>
    </location>
</feature>
<evidence type="ECO:0000256" key="1">
    <source>
        <dbReference type="SAM" id="MobiDB-lite"/>
    </source>
</evidence>
<comment type="caution">
    <text evidence="4">The sequence shown here is derived from an EMBL/GenBank/DDBJ whole genome shotgun (WGS) entry which is preliminary data.</text>
</comment>
<gene>
    <name evidence="4" type="ORF">DRB17_17930</name>
</gene>